<name>A0ABV0G8G7_9BURK</name>
<evidence type="ECO:0000259" key="3">
    <source>
        <dbReference type="PROSITE" id="PS50930"/>
    </source>
</evidence>
<reference evidence="4 5" key="1">
    <citation type="submission" date="2024-05" db="EMBL/GenBank/DDBJ databases">
        <title>Roseateles sp. 2.12 16S ribosomal RNA gene Genome sequencing and assembly.</title>
        <authorList>
            <person name="Woo H."/>
        </authorList>
    </citation>
    <scope>NUCLEOTIDE SEQUENCE [LARGE SCALE GENOMIC DNA]</scope>
    <source>
        <strain evidence="4 5">2.12</strain>
    </source>
</reference>
<feature type="modified residue" description="4-aspartylphosphate" evidence="1">
    <location>
        <position position="58"/>
    </location>
</feature>
<gene>
    <name evidence="4" type="ORF">ABDJ40_01070</name>
</gene>
<accession>A0ABV0G8G7</accession>
<dbReference type="RefSeq" id="WP_347604949.1">
    <property type="nucleotide sequence ID" value="NZ_JBDPZC010000001.1"/>
</dbReference>
<evidence type="ECO:0000256" key="1">
    <source>
        <dbReference type="PROSITE-ProRule" id="PRU00169"/>
    </source>
</evidence>
<proteinExistence type="predicted"/>
<dbReference type="PROSITE" id="PS50110">
    <property type="entry name" value="RESPONSE_REGULATORY"/>
    <property type="match status" value="1"/>
</dbReference>
<dbReference type="Gene3D" id="3.40.50.2300">
    <property type="match status" value="1"/>
</dbReference>
<evidence type="ECO:0000313" key="5">
    <source>
        <dbReference type="Proteomes" id="UP001462640"/>
    </source>
</evidence>
<dbReference type="Pfam" id="PF04397">
    <property type="entry name" value="LytTR"/>
    <property type="match status" value="1"/>
</dbReference>
<keyword evidence="5" id="KW-1185">Reference proteome</keyword>
<feature type="domain" description="Response regulatory" evidence="2">
    <location>
        <begin position="6"/>
        <end position="125"/>
    </location>
</feature>
<dbReference type="InterPro" id="IPR011006">
    <property type="entry name" value="CheY-like_superfamily"/>
</dbReference>
<dbReference type="EMBL" id="JBDPZC010000001">
    <property type="protein sequence ID" value="MEO3711349.1"/>
    <property type="molecule type" value="Genomic_DNA"/>
</dbReference>
<dbReference type="SMART" id="SM00448">
    <property type="entry name" value="REC"/>
    <property type="match status" value="1"/>
</dbReference>
<keyword evidence="1" id="KW-0597">Phosphoprotein</keyword>
<dbReference type="Gene3D" id="2.40.50.1020">
    <property type="entry name" value="LytTr DNA-binding domain"/>
    <property type="match status" value="1"/>
</dbReference>
<dbReference type="SMART" id="SM00850">
    <property type="entry name" value="LytTR"/>
    <property type="match status" value="1"/>
</dbReference>
<evidence type="ECO:0000313" key="4">
    <source>
        <dbReference type="EMBL" id="MEO3711349.1"/>
    </source>
</evidence>
<dbReference type="InterPro" id="IPR007492">
    <property type="entry name" value="LytTR_DNA-bd_dom"/>
</dbReference>
<dbReference type="PANTHER" id="PTHR37299:SF1">
    <property type="entry name" value="STAGE 0 SPORULATION PROTEIN A HOMOLOG"/>
    <property type="match status" value="1"/>
</dbReference>
<feature type="domain" description="HTH LytTR-type" evidence="3">
    <location>
        <begin position="167"/>
        <end position="269"/>
    </location>
</feature>
<dbReference type="PROSITE" id="PS50930">
    <property type="entry name" value="HTH_LYTTR"/>
    <property type="match status" value="1"/>
</dbReference>
<protein>
    <submittedName>
        <fullName evidence="4">LytTR family DNA-binding domain-containing protein</fullName>
    </submittedName>
</protein>
<organism evidence="4 5">
    <name type="scientific">Roseateles flavus</name>
    <dbReference type="NCBI Taxonomy" id="3149041"/>
    <lineage>
        <taxon>Bacteria</taxon>
        <taxon>Pseudomonadati</taxon>
        <taxon>Pseudomonadota</taxon>
        <taxon>Betaproteobacteria</taxon>
        <taxon>Burkholderiales</taxon>
        <taxon>Sphaerotilaceae</taxon>
        <taxon>Roseateles</taxon>
    </lineage>
</organism>
<keyword evidence="4" id="KW-0238">DNA-binding</keyword>
<dbReference type="Pfam" id="PF00072">
    <property type="entry name" value="Response_reg"/>
    <property type="match status" value="1"/>
</dbReference>
<dbReference type="Proteomes" id="UP001462640">
    <property type="component" value="Unassembled WGS sequence"/>
</dbReference>
<dbReference type="InterPro" id="IPR046947">
    <property type="entry name" value="LytR-like"/>
</dbReference>
<evidence type="ECO:0000259" key="2">
    <source>
        <dbReference type="PROSITE" id="PS50110"/>
    </source>
</evidence>
<dbReference type="PANTHER" id="PTHR37299">
    <property type="entry name" value="TRANSCRIPTIONAL REGULATOR-RELATED"/>
    <property type="match status" value="1"/>
</dbReference>
<dbReference type="GO" id="GO:0003677">
    <property type="term" value="F:DNA binding"/>
    <property type="evidence" value="ECO:0007669"/>
    <property type="project" value="UniProtKB-KW"/>
</dbReference>
<dbReference type="InterPro" id="IPR001789">
    <property type="entry name" value="Sig_transdc_resp-reg_receiver"/>
</dbReference>
<comment type="caution">
    <text evidence="4">The sequence shown here is derived from an EMBL/GenBank/DDBJ whole genome shotgun (WGS) entry which is preliminary data.</text>
</comment>
<sequence length="269" mass="29709">MTEPLLVLIVEDEPVLAKRLQEQLLALWPGLELLPMADNGAAAIALALEHLPRVIFMDIHMPACSGLEAAQAILEEWPEGLALPLLVFVTAYGHYALQAFDHGAIDYLLKPLSQDRLQRTIQRLQDRLALTRASGDAGTADDVGAELQRLDGVLRPQTAGAEPLSVINAAVGSVTYLIPLADVLYFEAADKYVRVVTRQREALIRMALRDLVLRLDPQRFWQLHRSVVVQASAIAHVARHDNGRLSAGLHGHEAQLPVSRLFAHRFRAM</sequence>
<dbReference type="SUPFAM" id="SSF52172">
    <property type="entry name" value="CheY-like"/>
    <property type="match status" value="1"/>
</dbReference>